<keyword evidence="2" id="KW-0677">Repeat</keyword>
<sequence length="151" mass="17008">MAKKDVATASWDHNLIFWDLELAGQTGMMPFTKSFTCLCVCPLSETIITGSVDPVIRLWDPRSKEGSLVKKSFVGHTGWISSLCWKPDSDHIFMSASFDKSLKMWDIRSEKTSLYDLKGHSDRILCCDWSNKDYIVSGGADSTIKVFKSRS</sequence>
<dbReference type="STRING" id="451379.A0A0N5AAR3"/>
<evidence type="ECO:0000256" key="1">
    <source>
        <dbReference type="ARBA" id="ARBA00022574"/>
    </source>
</evidence>
<dbReference type="SMART" id="SM00320">
    <property type="entry name" value="WD40"/>
    <property type="match status" value="3"/>
</dbReference>
<reference evidence="5" key="1">
    <citation type="submission" date="2017-02" db="UniProtKB">
        <authorList>
            <consortium name="WormBaseParasite"/>
        </authorList>
    </citation>
    <scope>IDENTIFICATION</scope>
</reference>
<feature type="repeat" description="WD" evidence="3">
    <location>
        <begin position="117"/>
        <end position="151"/>
    </location>
</feature>
<dbReference type="PANTHER" id="PTHR19855:SF11">
    <property type="entry name" value="RIBOSOME BIOGENESIS PROTEIN WDR12"/>
    <property type="match status" value="1"/>
</dbReference>
<dbReference type="PRINTS" id="PR00320">
    <property type="entry name" value="GPROTEINBRPT"/>
</dbReference>
<dbReference type="AlphaFoldDB" id="A0A0N5AAR3"/>
<dbReference type="Pfam" id="PF00400">
    <property type="entry name" value="WD40"/>
    <property type="match status" value="3"/>
</dbReference>
<keyword evidence="4" id="KW-1185">Reference proteome</keyword>
<dbReference type="SUPFAM" id="SSF50978">
    <property type="entry name" value="WD40 repeat-like"/>
    <property type="match status" value="1"/>
</dbReference>
<dbReference type="InterPro" id="IPR001680">
    <property type="entry name" value="WD40_rpt"/>
</dbReference>
<dbReference type="InterPro" id="IPR020472">
    <property type="entry name" value="WD40_PAC1"/>
</dbReference>
<dbReference type="WBParaSite" id="SMUV_0000123901-mRNA-1">
    <property type="protein sequence ID" value="SMUV_0000123901-mRNA-1"/>
    <property type="gene ID" value="SMUV_0000123901"/>
</dbReference>
<accession>A0A0N5AAR3</accession>
<evidence type="ECO:0000256" key="2">
    <source>
        <dbReference type="ARBA" id="ARBA00022737"/>
    </source>
</evidence>
<keyword evidence="1 3" id="KW-0853">WD repeat</keyword>
<dbReference type="InterPro" id="IPR015943">
    <property type="entry name" value="WD40/YVTN_repeat-like_dom_sf"/>
</dbReference>
<proteinExistence type="predicted"/>
<dbReference type="PANTHER" id="PTHR19855">
    <property type="entry name" value="WD40 REPEAT PROTEIN 12, 37"/>
    <property type="match status" value="1"/>
</dbReference>
<dbReference type="Gene3D" id="2.130.10.10">
    <property type="entry name" value="YVTN repeat-like/Quinoprotein amine dehydrogenase"/>
    <property type="match status" value="1"/>
</dbReference>
<protein>
    <submittedName>
        <fullName evidence="5">WD_REPEATS_REGION domain-containing protein</fullName>
    </submittedName>
</protein>
<evidence type="ECO:0000256" key="3">
    <source>
        <dbReference type="PROSITE-ProRule" id="PRU00221"/>
    </source>
</evidence>
<dbReference type="PROSITE" id="PS50294">
    <property type="entry name" value="WD_REPEATS_REGION"/>
    <property type="match status" value="2"/>
</dbReference>
<dbReference type="Proteomes" id="UP000046393">
    <property type="component" value="Unplaced"/>
</dbReference>
<feature type="repeat" description="WD" evidence="3">
    <location>
        <begin position="73"/>
        <end position="115"/>
    </location>
</feature>
<name>A0A0N5AAR3_9BILA</name>
<organism evidence="4 5">
    <name type="scientific">Syphacia muris</name>
    <dbReference type="NCBI Taxonomy" id="451379"/>
    <lineage>
        <taxon>Eukaryota</taxon>
        <taxon>Metazoa</taxon>
        <taxon>Ecdysozoa</taxon>
        <taxon>Nematoda</taxon>
        <taxon>Chromadorea</taxon>
        <taxon>Rhabditida</taxon>
        <taxon>Spirurina</taxon>
        <taxon>Oxyuridomorpha</taxon>
        <taxon>Oxyuroidea</taxon>
        <taxon>Oxyuridae</taxon>
        <taxon>Syphacia</taxon>
    </lineage>
</organism>
<dbReference type="InterPro" id="IPR036322">
    <property type="entry name" value="WD40_repeat_dom_sf"/>
</dbReference>
<evidence type="ECO:0000313" key="5">
    <source>
        <dbReference type="WBParaSite" id="SMUV_0000123901-mRNA-1"/>
    </source>
</evidence>
<evidence type="ECO:0000313" key="4">
    <source>
        <dbReference type="Proteomes" id="UP000046393"/>
    </source>
</evidence>
<dbReference type="PROSITE" id="PS50082">
    <property type="entry name" value="WD_REPEATS_2"/>
    <property type="match status" value="2"/>
</dbReference>